<dbReference type="InterPro" id="IPR028909">
    <property type="entry name" value="bL21-like"/>
</dbReference>
<evidence type="ECO:0000256" key="3">
    <source>
        <dbReference type="ARBA" id="ARBA00023274"/>
    </source>
</evidence>
<dbReference type="EMBL" id="LWQT01000066">
    <property type="protein sequence ID" value="OAN49210.1"/>
    <property type="molecule type" value="Genomic_DNA"/>
</dbReference>
<dbReference type="GO" id="GO:0019843">
    <property type="term" value="F:rRNA binding"/>
    <property type="evidence" value="ECO:0007669"/>
    <property type="project" value="UniProtKB-UniRule"/>
</dbReference>
<gene>
    <name evidence="4" type="primary">rplU</name>
    <name evidence="6" type="ORF">A6A04_03595</name>
</gene>
<evidence type="ECO:0000313" key="7">
    <source>
        <dbReference type="Proteomes" id="UP000078428"/>
    </source>
</evidence>
<proteinExistence type="inferred from homology"/>
<reference evidence="6 7" key="1">
    <citation type="submission" date="2016-04" db="EMBL/GenBank/DDBJ databases">
        <title>Draft genome sequence of freshwater magnetotactic bacteria Magnetospirillum marisnigri SP-1 and Magnetospirillum moscoviense BB-1.</title>
        <authorList>
            <person name="Koziaeva V."/>
            <person name="Dziuba M.V."/>
            <person name="Ivanov T.M."/>
            <person name="Kuznetsov B."/>
            <person name="Grouzdev D.S."/>
        </authorList>
    </citation>
    <scope>NUCLEOTIDE SEQUENCE [LARGE SCALE GENOMIC DNA]</scope>
    <source>
        <strain evidence="6 7">SP-1</strain>
    </source>
</reference>
<dbReference type="PANTHER" id="PTHR21349:SF0">
    <property type="entry name" value="LARGE RIBOSOMAL SUBUNIT PROTEIN BL21M"/>
    <property type="match status" value="1"/>
</dbReference>
<dbReference type="GO" id="GO:1990904">
    <property type="term" value="C:ribonucleoprotein complex"/>
    <property type="evidence" value="ECO:0007669"/>
    <property type="project" value="UniProtKB-KW"/>
</dbReference>
<comment type="subunit">
    <text evidence="4">Part of the 50S ribosomal subunit. Contacts protein L20.</text>
</comment>
<evidence type="ECO:0000256" key="2">
    <source>
        <dbReference type="ARBA" id="ARBA00022980"/>
    </source>
</evidence>
<name>A0A178MKK1_9PROT</name>
<dbReference type="GO" id="GO:0005737">
    <property type="term" value="C:cytoplasm"/>
    <property type="evidence" value="ECO:0007669"/>
    <property type="project" value="UniProtKB-ARBA"/>
</dbReference>
<evidence type="ECO:0000256" key="4">
    <source>
        <dbReference type="HAMAP-Rule" id="MF_01363"/>
    </source>
</evidence>
<dbReference type="Proteomes" id="UP000078428">
    <property type="component" value="Unassembled WGS sequence"/>
</dbReference>
<keyword evidence="2 4" id="KW-0689">Ribosomal protein</keyword>
<dbReference type="InterPro" id="IPR001787">
    <property type="entry name" value="Ribosomal_bL21"/>
</dbReference>
<keyword evidence="4 5" id="KW-0694">RNA-binding</keyword>
<dbReference type="InterPro" id="IPR036164">
    <property type="entry name" value="bL21-like_sf"/>
</dbReference>
<evidence type="ECO:0000256" key="1">
    <source>
        <dbReference type="ARBA" id="ARBA00008563"/>
    </source>
</evidence>
<dbReference type="HAMAP" id="MF_01363">
    <property type="entry name" value="Ribosomal_bL21"/>
    <property type="match status" value="1"/>
</dbReference>
<keyword evidence="3 4" id="KW-0687">Ribonucleoprotein</keyword>
<evidence type="ECO:0000256" key="5">
    <source>
        <dbReference type="RuleBase" id="RU000562"/>
    </source>
</evidence>
<comment type="function">
    <text evidence="4 5">This protein binds to 23S rRNA in the presence of protein L20.</text>
</comment>
<accession>A0A178MKK1</accession>
<dbReference type="GO" id="GO:0006412">
    <property type="term" value="P:translation"/>
    <property type="evidence" value="ECO:0007669"/>
    <property type="project" value="UniProtKB-UniRule"/>
</dbReference>
<dbReference type="AlphaFoldDB" id="A0A178MKK1"/>
<dbReference type="PANTHER" id="PTHR21349">
    <property type="entry name" value="50S RIBOSOMAL PROTEIN L21"/>
    <property type="match status" value="1"/>
</dbReference>
<dbReference type="NCBIfam" id="TIGR00061">
    <property type="entry name" value="L21"/>
    <property type="match status" value="1"/>
</dbReference>
<dbReference type="RefSeq" id="WP_068493620.1">
    <property type="nucleotide sequence ID" value="NZ_LWQT01000066.1"/>
</dbReference>
<dbReference type="OrthoDB" id="9813334at2"/>
<organism evidence="6 7">
    <name type="scientific">Paramagnetospirillum marisnigri</name>
    <dbReference type="NCBI Taxonomy" id="1285242"/>
    <lineage>
        <taxon>Bacteria</taxon>
        <taxon>Pseudomonadati</taxon>
        <taxon>Pseudomonadota</taxon>
        <taxon>Alphaproteobacteria</taxon>
        <taxon>Rhodospirillales</taxon>
        <taxon>Magnetospirillaceae</taxon>
        <taxon>Paramagnetospirillum</taxon>
    </lineage>
</organism>
<dbReference type="GO" id="GO:0005840">
    <property type="term" value="C:ribosome"/>
    <property type="evidence" value="ECO:0007669"/>
    <property type="project" value="UniProtKB-KW"/>
</dbReference>
<dbReference type="STRING" id="1285242.A6A04_03595"/>
<dbReference type="SUPFAM" id="SSF141091">
    <property type="entry name" value="L21p-like"/>
    <property type="match status" value="1"/>
</dbReference>
<comment type="caution">
    <text evidence="6">The sequence shown here is derived from an EMBL/GenBank/DDBJ whole genome shotgun (WGS) entry which is preliminary data.</text>
</comment>
<keyword evidence="7" id="KW-1185">Reference proteome</keyword>
<evidence type="ECO:0000313" key="6">
    <source>
        <dbReference type="EMBL" id="OAN49210.1"/>
    </source>
</evidence>
<dbReference type="GO" id="GO:0003735">
    <property type="term" value="F:structural constituent of ribosome"/>
    <property type="evidence" value="ECO:0007669"/>
    <property type="project" value="InterPro"/>
</dbReference>
<sequence>MFAVIQTGGKQYKVASGDVIRVEKLAGEAGAEVVLDQVLMVGDKIGAPVVAGAQVKATVVAQARGEKIIVFKKRRRQNSRRKNGHRQDLTILRITDISAG</sequence>
<comment type="similarity">
    <text evidence="1 4 5">Belongs to the bacterial ribosomal protein bL21 family.</text>
</comment>
<keyword evidence="4 5" id="KW-0699">rRNA-binding</keyword>
<protein>
    <recommendedName>
        <fullName evidence="4">Large ribosomal subunit protein bL21</fullName>
    </recommendedName>
</protein>
<dbReference type="Pfam" id="PF00829">
    <property type="entry name" value="Ribosomal_L21p"/>
    <property type="match status" value="1"/>
</dbReference>